<dbReference type="EMBL" id="CAXLJM020000026">
    <property type="protein sequence ID" value="CAL8093812.1"/>
    <property type="molecule type" value="Genomic_DNA"/>
</dbReference>
<name>A0ABP1Q8Q9_9HEXA</name>
<gene>
    <name evidence="1" type="ORF">ODALV1_LOCUS8604</name>
</gene>
<evidence type="ECO:0000313" key="1">
    <source>
        <dbReference type="EMBL" id="CAL8093812.1"/>
    </source>
</evidence>
<sequence>MENVTWPVCSKFTFEKKKTTLPRYTFTRNCSSNGGTEYNATLYAHNSHFNKKKKESLSIQQNELLLFAYPFSSQIALGCFMLETFSNMDDGKIFRHNGTNGVTSNRSNKEKYKEKLCSLPCLAAHAAVLNLTVWKRKELVQIVMREKPVFCERLFSFSLHLPQSNDDDDGKWLLFRASGLVGK</sequence>
<accession>A0ABP1Q8Q9</accession>
<organism evidence="1 2">
    <name type="scientific">Orchesella dallaii</name>
    <dbReference type="NCBI Taxonomy" id="48710"/>
    <lineage>
        <taxon>Eukaryota</taxon>
        <taxon>Metazoa</taxon>
        <taxon>Ecdysozoa</taxon>
        <taxon>Arthropoda</taxon>
        <taxon>Hexapoda</taxon>
        <taxon>Collembola</taxon>
        <taxon>Entomobryomorpha</taxon>
        <taxon>Entomobryoidea</taxon>
        <taxon>Orchesellidae</taxon>
        <taxon>Orchesellinae</taxon>
        <taxon>Orchesella</taxon>
    </lineage>
</organism>
<evidence type="ECO:0000313" key="2">
    <source>
        <dbReference type="Proteomes" id="UP001642540"/>
    </source>
</evidence>
<proteinExistence type="predicted"/>
<protein>
    <submittedName>
        <fullName evidence="1">Uncharacterized protein</fullName>
    </submittedName>
</protein>
<comment type="caution">
    <text evidence="1">The sequence shown here is derived from an EMBL/GenBank/DDBJ whole genome shotgun (WGS) entry which is preliminary data.</text>
</comment>
<reference evidence="1 2" key="1">
    <citation type="submission" date="2024-08" db="EMBL/GenBank/DDBJ databases">
        <authorList>
            <person name="Cucini C."/>
            <person name="Frati F."/>
        </authorList>
    </citation>
    <scope>NUCLEOTIDE SEQUENCE [LARGE SCALE GENOMIC DNA]</scope>
</reference>
<keyword evidence="2" id="KW-1185">Reference proteome</keyword>
<dbReference type="Proteomes" id="UP001642540">
    <property type="component" value="Unassembled WGS sequence"/>
</dbReference>